<dbReference type="InterPro" id="IPR051532">
    <property type="entry name" value="Ester_Hydrolysis_Enzymes"/>
</dbReference>
<dbReference type="InterPro" id="IPR013830">
    <property type="entry name" value="SGNH_hydro"/>
</dbReference>
<organism evidence="2 3">
    <name type="scientific">Legionella busanensis</name>
    <dbReference type="NCBI Taxonomy" id="190655"/>
    <lineage>
        <taxon>Bacteria</taxon>
        <taxon>Pseudomonadati</taxon>
        <taxon>Pseudomonadota</taxon>
        <taxon>Gammaproteobacteria</taxon>
        <taxon>Legionellales</taxon>
        <taxon>Legionellaceae</taxon>
        <taxon>Legionella</taxon>
    </lineage>
</organism>
<dbReference type="RefSeq" id="WP_115332369.1">
    <property type="nucleotide sequence ID" value="NZ_CAAAHP010000003.1"/>
</dbReference>
<proteinExistence type="predicted"/>
<reference evidence="2 3" key="1">
    <citation type="submission" date="2018-06" db="EMBL/GenBank/DDBJ databases">
        <authorList>
            <consortium name="Pathogen Informatics"/>
            <person name="Doyle S."/>
        </authorList>
    </citation>
    <scope>NUCLEOTIDE SEQUENCE [LARGE SCALE GENOMIC DNA]</scope>
    <source>
        <strain evidence="2 3">NCTC13316</strain>
    </source>
</reference>
<dbReference type="EMBL" id="UGOD01000001">
    <property type="protein sequence ID" value="STX52844.1"/>
    <property type="molecule type" value="Genomic_DNA"/>
</dbReference>
<name>A0A378JNL1_9GAMM</name>
<accession>A0A378JNL1</accession>
<dbReference type="PANTHER" id="PTHR30383">
    <property type="entry name" value="THIOESTERASE 1/PROTEASE 1/LYSOPHOSPHOLIPASE L1"/>
    <property type="match status" value="1"/>
</dbReference>
<dbReference type="InterPro" id="IPR036514">
    <property type="entry name" value="SGNH_hydro_sf"/>
</dbReference>
<dbReference type="GO" id="GO:0004622">
    <property type="term" value="F:phosphatidylcholine lysophospholipase activity"/>
    <property type="evidence" value="ECO:0007669"/>
    <property type="project" value="TreeGrafter"/>
</dbReference>
<gene>
    <name evidence="2" type="ORF">NCTC13316_02970</name>
</gene>
<dbReference type="PANTHER" id="PTHR30383:SF5">
    <property type="entry name" value="SGNH HYDROLASE-TYPE ESTERASE DOMAIN-CONTAINING PROTEIN"/>
    <property type="match status" value="1"/>
</dbReference>
<evidence type="ECO:0000313" key="3">
    <source>
        <dbReference type="Proteomes" id="UP000254794"/>
    </source>
</evidence>
<dbReference type="Gene3D" id="3.40.50.1110">
    <property type="entry name" value="SGNH hydrolase"/>
    <property type="match status" value="1"/>
</dbReference>
<evidence type="ECO:0000313" key="2">
    <source>
        <dbReference type="EMBL" id="STX52844.1"/>
    </source>
</evidence>
<evidence type="ECO:0000259" key="1">
    <source>
        <dbReference type="Pfam" id="PF13472"/>
    </source>
</evidence>
<feature type="domain" description="SGNH hydrolase-type esterase" evidence="1">
    <location>
        <begin position="142"/>
        <end position="302"/>
    </location>
</feature>
<keyword evidence="3" id="KW-1185">Reference proteome</keyword>
<dbReference type="OrthoDB" id="5624617at2"/>
<dbReference type="Proteomes" id="UP000254794">
    <property type="component" value="Unassembled WGS sequence"/>
</dbReference>
<protein>
    <submittedName>
        <fullName evidence="2">GDSL-like Lipase/Acylhydrolase</fullName>
    </submittedName>
</protein>
<keyword evidence="2" id="KW-0378">Hydrolase</keyword>
<dbReference type="AlphaFoldDB" id="A0A378JNL1"/>
<dbReference type="Pfam" id="PF13472">
    <property type="entry name" value="Lipase_GDSL_2"/>
    <property type="match status" value="1"/>
</dbReference>
<sequence>MKLIYSSLHLLLTKISLIFSLFMGNLLLATNLYAASACQLVLNQPVKLKSKIGAINITAIHPNSILTSLKPTIMANLDELYGLTKDKKTWLFRIAAFTPLPSGGTLYAVNWATKDLPSKGTYELATYEATRKPPFKKTFDTIGDSITWGGYGQFLRCLLKDQGLPYDFNGSHVDSFGLGHDAEGGDTTQNVLARINKIPSTDVYFLLIGTNDRILPQDTVNNIVQIAKQLYAKNNKATIYISTLLPRADLFLGRNQMVNGLLLQTGSICPRCKVIDVGGAFYALKDWQKYFPDKLHPNYEGYVELARIINRFIKNDNQAKS</sequence>
<dbReference type="SUPFAM" id="SSF52266">
    <property type="entry name" value="SGNH hydrolase"/>
    <property type="match status" value="1"/>
</dbReference>